<accession>A0A0C4EM34</accession>
<evidence type="ECO:0000313" key="2">
    <source>
        <dbReference type="EMBL" id="OAV98538.1"/>
    </source>
</evidence>
<sequence>MSSAAPPAPAMSTNPETTVSHTTPHNESMDVDPAPTGCALPAVALSSFDWTRLI</sequence>
<reference evidence="3" key="4">
    <citation type="submission" date="2025-05" db="UniProtKB">
        <authorList>
            <consortium name="EnsemblFungi"/>
        </authorList>
    </citation>
    <scope>IDENTIFICATION</scope>
    <source>
        <strain evidence="3">isolate 1-1 / race 1 (BBBD)</strain>
    </source>
</reference>
<organism evidence="2">
    <name type="scientific">Puccinia triticina (isolate 1-1 / race 1 (BBBD))</name>
    <name type="common">Brown leaf rust fungus</name>
    <dbReference type="NCBI Taxonomy" id="630390"/>
    <lineage>
        <taxon>Eukaryota</taxon>
        <taxon>Fungi</taxon>
        <taxon>Dikarya</taxon>
        <taxon>Basidiomycota</taxon>
        <taxon>Pucciniomycotina</taxon>
        <taxon>Pucciniomycetes</taxon>
        <taxon>Pucciniales</taxon>
        <taxon>Pucciniaceae</taxon>
        <taxon>Puccinia</taxon>
    </lineage>
</organism>
<keyword evidence="4" id="KW-1185">Reference proteome</keyword>
<feature type="compositionally biased region" description="Polar residues" evidence="1">
    <location>
        <begin position="13"/>
        <end position="26"/>
    </location>
</feature>
<dbReference type="VEuPathDB" id="FungiDB:PTTG_01823"/>
<proteinExistence type="predicted"/>
<reference evidence="2" key="2">
    <citation type="submission" date="2016-05" db="EMBL/GenBank/DDBJ databases">
        <title>Comparative analysis highlights variable genome content of wheat rusts and divergence of the mating loci.</title>
        <authorList>
            <person name="Cuomo C.A."/>
            <person name="Bakkeren G."/>
            <person name="Szabo L."/>
            <person name="Khalil H."/>
            <person name="Joly D."/>
            <person name="Goldberg J."/>
            <person name="Young S."/>
            <person name="Zeng Q."/>
            <person name="Fellers J."/>
        </authorList>
    </citation>
    <scope>NUCLEOTIDE SEQUENCE [LARGE SCALE GENOMIC DNA]</scope>
    <source>
        <strain evidence="2">1-1 BBBD Race 1</strain>
    </source>
</reference>
<dbReference type="Proteomes" id="UP000005240">
    <property type="component" value="Unassembled WGS sequence"/>
</dbReference>
<evidence type="ECO:0000313" key="3">
    <source>
        <dbReference type="EnsemblFungi" id="PTTG_01823-t43_1-p1"/>
    </source>
</evidence>
<protein>
    <submittedName>
        <fullName evidence="2 3">Uncharacterized protein</fullName>
    </submittedName>
</protein>
<feature type="region of interest" description="Disordered" evidence="1">
    <location>
        <begin position="1"/>
        <end position="38"/>
    </location>
</feature>
<reference evidence="3 4" key="3">
    <citation type="journal article" date="2017" name="G3 (Bethesda)">
        <title>Comparative analysis highlights variable genome content of wheat rusts and divergence of the mating loci.</title>
        <authorList>
            <person name="Cuomo C.A."/>
            <person name="Bakkeren G."/>
            <person name="Khalil H.B."/>
            <person name="Panwar V."/>
            <person name="Joly D."/>
            <person name="Linning R."/>
            <person name="Sakthikumar S."/>
            <person name="Song X."/>
            <person name="Adiconis X."/>
            <person name="Fan L."/>
            <person name="Goldberg J.M."/>
            <person name="Levin J.Z."/>
            <person name="Young S."/>
            <person name="Zeng Q."/>
            <person name="Anikster Y."/>
            <person name="Bruce M."/>
            <person name="Wang M."/>
            <person name="Yin C."/>
            <person name="McCallum B."/>
            <person name="Szabo L.J."/>
            <person name="Hulbert S."/>
            <person name="Chen X."/>
            <person name="Fellers J.P."/>
        </authorList>
    </citation>
    <scope>NUCLEOTIDE SEQUENCE</scope>
    <source>
        <strain evidence="4">Isolate 1-1 / race 1 (BBBD)</strain>
        <strain evidence="3">isolate 1-1 / race 1 (BBBD)</strain>
    </source>
</reference>
<name>A0A0C4EM34_PUCT1</name>
<dbReference type="EMBL" id="ADAS02000006">
    <property type="protein sequence ID" value="OAV98538.1"/>
    <property type="molecule type" value="Genomic_DNA"/>
</dbReference>
<evidence type="ECO:0000256" key="1">
    <source>
        <dbReference type="SAM" id="MobiDB-lite"/>
    </source>
</evidence>
<dbReference type="AlphaFoldDB" id="A0A0C4EM34"/>
<reference evidence="2" key="1">
    <citation type="submission" date="2009-11" db="EMBL/GenBank/DDBJ databases">
        <authorList>
            <consortium name="The Broad Institute Genome Sequencing Platform"/>
            <person name="Ward D."/>
            <person name="Feldgarden M."/>
            <person name="Earl A."/>
            <person name="Young S.K."/>
            <person name="Zeng Q."/>
            <person name="Koehrsen M."/>
            <person name="Alvarado L."/>
            <person name="Berlin A."/>
            <person name="Bochicchio J."/>
            <person name="Borenstein D."/>
            <person name="Chapman S.B."/>
            <person name="Chen Z."/>
            <person name="Engels R."/>
            <person name="Freedman E."/>
            <person name="Gellesch M."/>
            <person name="Goldberg J."/>
            <person name="Griggs A."/>
            <person name="Gujja S."/>
            <person name="Heilman E."/>
            <person name="Heiman D."/>
            <person name="Hepburn T."/>
            <person name="Howarth C."/>
            <person name="Jen D."/>
            <person name="Larson L."/>
            <person name="Lewis B."/>
            <person name="Mehta T."/>
            <person name="Park D."/>
            <person name="Pearson M."/>
            <person name="Roberts A."/>
            <person name="Saif S."/>
            <person name="Shea T."/>
            <person name="Shenoy N."/>
            <person name="Sisk P."/>
            <person name="Stolte C."/>
            <person name="Sykes S."/>
            <person name="Thomson T."/>
            <person name="Walk T."/>
            <person name="White J."/>
            <person name="Yandava C."/>
            <person name="Izard J."/>
            <person name="Baranova O.V."/>
            <person name="Blanton J.M."/>
            <person name="Tanner A.C."/>
            <person name="Dewhirst F.E."/>
            <person name="Haas B."/>
            <person name="Nusbaum C."/>
            <person name="Birren B."/>
        </authorList>
    </citation>
    <scope>NUCLEOTIDE SEQUENCE [LARGE SCALE GENOMIC DNA]</scope>
    <source>
        <strain evidence="2">1-1 BBBD Race 1</strain>
    </source>
</reference>
<gene>
    <name evidence="2" type="ORF">PTTG_01823</name>
</gene>
<dbReference type="EnsemblFungi" id="PTTG_01823-t43_1">
    <property type="protein sequence ID" value="PTTG_01823-t43_1-p1"/>
    <property type="gene ID" value="PTTG_01823"/>
</dbReference>
<evidence type="ECO:0000313" key="4">
    <source>
        <dbReference type="Proteomes" id="UP000005240"/>
    </source>
</evidence>